<dbReference type="InterPro" id="IPR009081">
    <property type="entry name" value="PP-bd_ACP"/>
</dbReference>
<dbReference type="Proteomes" id="UP000247612">
    <property type="component" value="Unassembled WGS sequence"/>
</dbReference>
<sequence length="79" mass="8548">MTREALENKVLECVAVTFRKTIDELSVNTDFKADLGGASILMVGLASLIENELDVLIPLPTVATCKSVKDLVDKVEAEL</sequence>
<dbReference type="PROSITE" id="PS50075">
    <property type="entry name" value="CARRIER"/>
    <property type="match status" value="1"/>
</dbReference>
<keyword evidence="4" id="KW-1185">Reference proteome</keyword>
<evidence type="ECO:0000313" key="4">
    <source>
        <dbReference type="Proteomes" id="UP000247612"/>
    </source>
</evidence>
<dbReference type="OrthoDB" id="9804551at2"/>
<name>A0A318KUD5_9FIRM</name>
<dbReference type="SUPFAM" id="SSF47336">
    <property type="entry name" value="ACP-like"/>
    <property type="match status" value="1"/>
</dbReference>
<gene>
    <name evidence="3" type="ORF">DES51_10176</name>
    <name evidence="2" type="ORF">MQE39_03055</name>
</gene>
<dbReference type="EMBL" id="JALDAW010000008">
    <property type="protein sequence ID" value="MDY5167102.1"/>
    <property type="molecule type" value="Genomic_DNA"/>
</dbReference>
<dbReference type="EMBL" id="QJKH01000001">
    <property type="protein sequence ID" value="PXX81471.1"/>
    <property type="molecule type" value="Genomic_DNA"/>
</dbReference>
<feature type="domain" description="Carrier" evidence="1">
    <location>
        <begin position="4"/>
        <end position="79"/>
    </location>
</feature>
<evidence type="ECO:0000259" key="1">
    <source>
        <dbReference type="PROSITE" id="PS50075"/>
    </source>
</evidence>
<dbReference type="STRING" id="1034346.GCA_000313565_00075"/>
<protein>
    <submittedName>
        <fullName evidence="3">Acyl carrier protein</fullName>
    </submittedName>
</protein>
<organism evidence="3 4">
    <name type="scientific">Dielma fastidiosa</name>
    <dbReference type="NCBI Taxonomy" id="1034346"/>
    <lineage>
        <taxon>Bacteria</taxon>
        <taxon>Bacillati</taxon>
        <taxon>Bacillota</taxon>
        <taxon>Erysipelotrichia</taxon>
        <taxon>Erysipelotrichales</taxon>
        <taxon>Erysipelotrichaceae</taxon>
        <taxon>Dielma</taxon>
    </lineage>
</organism>
<dbReference type="AlphaFoldDB" id="A0A318KUD5"/>
<dbReference type="Pfam" id="PF00550">
    <property type="entry name" value="PP-binding"/>
    <property type="match status" value="1"/>
</dbReference>
<evidence type="ECO:0000313" key="2">
    <source>
        <dbReference type="EMBL" id="MDY5167102.1"/>
    </source>
</evidence>
<comment type="caution">
    <text evidence="3">The sequence shown here is derived from an EMBL/GenBank/DDBJ whole genome shotgun (WGS) entry which is preliminary data.</text>
</comment>
<reference evidence="3 4" key="1">
    <citation type="submission" date="2018-05" db="EMBL/GenBank/DDBJ databases">
        <title>Genomic Encyclopedia of Type Strains, Phase IV (KMG-IV): sequencing the most valuable type-strain genomes for metagenomic binning, comparative biology and taxonomic classification.</title>
        <authorList>
            <person name="Goeker M."/>
        </authorList>
    </citation>
    <scope>NUCLEOTIDE SEQUENCE [LARGE SCALE GENOMIC DNA]</scope>
    <source>
        <strain evidence="3 4">JC118</strain>
    </source>
</reference>
<dbReference type="RefSeq" id="WP_022936387.1">
    <property type="nucleotide sequence ID" value="NZ_BAABZA010000001.1"/>
</dbReference>
<proteinExistence type="predicted"/>
<reference evidence="2" key="2">
    <citation type="submission" date="2022-03" db="EMBL/GenBank/DDBJ databases">
        <title>First case of bacteraemia caused by Dielma fastidiosa in a patient hospitalised with diverticulitis.</title>
        <authorList>
            <person name="Forman-Ankjaer B."/>
            <person name="Hvid-Jensen F."/>
            <person name="Kobel C.M."/>
            <person name="Greve T."/>
        </authorList>
    </citation>
    <scope>NUCLEOTIDE SEQUENCE</scope>
    <source>
        <strain evidence="2">AUH_DF_2021</strain>
    </source>
</reference>
<evidence type="ECO:0000313" key="3">
    <source>
        <dbReference type="EMBL" id="PXX81471.1"/>
    </source>
</evidence>
<dbReference type="Gene3D" id="1.10.1200.10">
    <property type="entry name" value="ACP-like"/>
    <property type="match status" value="1"/>
</dbReference>
<dbReference type="Proteomes" id="UP001276902">
    <property type="component" value="Unassembled WGS sequence"/>
</dbReference>
<accession>A0A318KUD5</accession>
<dbReference type="InterPro" id="IPR036736">
    <property type="entry name" value="ACP-like_sf"/>
</dbReference>